<dbReference type="RefSeq" id="WP_074730997.1">
    <property type="nucleotide sequence ID" value="NZ_FOGW01000041.1"/>
</dbReference>
<name>A0A1H9UVR3_9FIRM</name>
<keyword evidence="2" id="KW-1185">Reference proteome</keyword>
<sequence length="812" mass="92339">MGDIFYLNPDTIKSQCTEGADKCMKKSYEMGTVISKLNAIQGNDTIKCQGFDCIKNNAEDMSTYLTVVNMSLAEYQNSFYKLGNLVGDEVLDSAALELYETQLCSVETNALTMKNICINQARTTKKLPLEQNNMQTLANINISNAQTGQSVLDKASAARNIINEKRKKYYDIENKTNNVFDKGNEYKDLANKIIKSINSCFVNGNYVQNINASWRKEINKYVSDFDRTISERSIGYLKSKGVSDSRIEKLKSFGFDIVGLFNELSSEEYEKGSKDSYNCMLNIMKGNYNEAFKGNPEKLKEGCKRFYADFSQCVFNDYLLNDTDDSKKKEVMALYNGILNDDKNYSKDAIVFDGPKVKVYDSKEKYKYKLGYISILYQDSYIKLRVITEEGADCFVKTGCEYGSTNKFSAEFKKKQKQWKSTLDYFRFNYAVLDRINPIGEVDFKTGKTNVNTCICSINDIEIKNNNDYLPDDTITIKITELPRDPIHATKKIKCDYYVSKKAEKDKEKENKILLSDESEEAKKARTKAMMDISLDTLKCMSVEIDPIFGLVTNLTIDGMTNNLSKAKDVGYAKKAYDIANQKWSISNKVEDATNVVKQYLQSKMPNCSISLNSEVFNKFKQTTYGEKTIKSLKGAGKSFNAENLFKVLDAIEEDSEYEKKMKSKWETTMKNTHTPVVKIQDKNIGFQGIDLSTAIAYKLEYETQIPDLSNALKDKEAVDKVIKNVQNKVKKKKISKDIENLAIKIINDDVDIREYLQGSEKKRLQFFKAYSIVCSSVEGNVETYSTHFENLVNGIYEAIKKDNIVVKGGKG</sequence>
<dbReference type="Proteomes" id="UP000182471">
    <property type="component" value="Unassembled WGS sequence"/>
</dbReference>
<dbReference type="EMBL" id="FOGW01000041">
    <property type="protein sequence ID" value="SES13431.1"/>
    <property type="molecule type" value="Genomic_DNA"/>
</dbReference>
<evidence type="ECO:0000313" key="1">
    <source>
        <dbReference type="EMBL" id="SES13431.1"/>
    </source>
</evidence>
<gene>
    <name evidence="1" type="ORF">SAMN02910429_02277</name>
</gene>
<protein>
    <submittedName>
        <fullName evidence="1">Uncharacterized protein</fullName>
    </submittedName>
</protein>
<organism evidence="1 2">
    <name type="scientific">Lachnobacterium bovis</name>
    <dbReference type="NCBI Taxonomy" id="140626"/>
    <lineage>
        <taxon>Bacteria</taxon>
        <taxon>Bacillati</taxon>
        <taxon>Bacillota</taxon>
        <taxon>Clostridia</taxon>
        <taxon>Lachnospirales</taxon>
        <taxon>Lachnospiraceae</taxon>
        <taxon>Lachnobacterium</taxon>
    </lineage>
</organism>
<dbReference type="AlphaFoldDB" id="A0A1H9UVR3"/>
<proteinExistence type="predicted"/>
<reference evidence="2" key="1">
    <citation type="submission" date="2016-10" db="EMBL/GenBank/DDBJ databases">
        <authorList>
            <person name="Varghese N."/>
            <person name="Submissions S."/>
        </authorList>
    </citation>
    <scope>NUCLEOTIDE SEQUENCE [LARGE SCALE GENOMIC DNA]</scope>
    <source>
        <strain evidence="2">S1b</strain>
    </source>
</reference>
<accession>A0A1H9UVR3</accession>
<evidence type="ECO:0000313" key="2">
    <source>
        <dbReference type="Proteomes" id="UP000182471"/>
    </source>
</evidence>